<keyword evidence="5" id="KW-0862">Zinc</keyword>
<dbReference type="Gene3D" id="3.30.40.10">
    <property type="entry name" value="Zinc/RING finger domain, C3HC4 (zinc finger)"/>
    <property type="match status" value="1"/>
</dbReference>
<dbReference type="InterPro" id="IPR019787">
    <property type="entry name" value="Znf_PHD-finger"/>
</dbReference>
<dbReference type="PANTHER" id="PTHR45888">
    <property type="entry name" value="HL01030P-RELATED"/>
    <property type="match status" value="1"/>
</dbReference>
<keyword evidence="8" id="KW-0539">Nucleus</keyword>
<dbReference type="PANTHER" id="PTHR45888:SF4">
    <property type="entry name" value="PHD FINGER PROTEIN 10"/>
    <property type="match status" value="1"/>
</dbReference>
<dbReference type="Pfam" id="PF00628">
    <property type="entry name" value="PHD"/>
    <property type="match status" value="1"/>
</dbReference>
<dbReference type="SMART" id="SM00249">
    <property type="entry name" value="PHD"/>
    <property type="match status" value="1"/>
</dbReference>
<dbReference type="Proteomes" id="UP000320762">
    <property type="component" value="Unassembled WGS sequence"/>
</dbReference>
<evidence type="ECO:0000256" key="4">
    <source>
        <dbReference type="ARBA" id="ARBA00022771"/>
    </source>
</evidence>
<dbReference type="GO" id="GO:0005634">
    <property type="term" value="C:nucleus"/>
    <property type="evidence" value="ECO:0007669"/>
    <property type="project" value="UniProtKB-SubCell"/>
</dbReference>
<comment type="caution">
    <text evidence="10">The sequence shown here is derived from an EMBL/GenBank/DDBJ whole genome shotgun (WGS) entry which is preliminary data.</text>
</comment>
<dbReference type="InterPro" id="IPR013083">
    <property type="entry name" value="Znf_RING/FYVE/PHD"/>
</dbReference>
<keyword evidence="3" id="KW-0677">Repeat</keyword>
<keyword evidence="4" id="KW-0863">Zinc-finger</keyword>
<feature type="non-terminal residue" evidence="10">
    <location>
        <position position="51"/>
    </location>
</feature>
<dbReference type="STRING" id="97359.A0A550CHF3"/>
<evidence type="ECO:0000256" key="8">
    <source>
        <dbReference type="ARBA" id="ARBA00023242"/>
    </source>
</evidence>
<keyword evidence="6" id="KW-0805">Transcription regulation</keyword>
<evidence type="ECO:0000256" key="3">
    <source>
        <dbReference type="ARBA" id="ARBA00022737"/>
    </source>
</evidence>
<dbReference type="OrthoDB" id="787137at2759"/>
<evidence type="ECO:0000256" key="2">
    <source>
        <dbReference type="ARBA" id="ARBA00022723"/>
    </source>
</evidence>
<evidence type="ECO:0000313" key="10">
    <source>
        <dbReference type="EMBL" id="TRM64238.1"/>
    </source>
</evidence>
<dbReference type="InterPro" id="IPR001965">
    <property type="entry name" value="Znf_PHD"/>
</dbReference>
<dbReference type="InterPro" id="IPR011011">
    <property type="entry name" value="Znf_FYVE_PHD"/>
</dbReference>
<feature type="non-terminal residue" evidence="10">
    <location>
        <position position="1"/>
    </location>
</feature>
<evidence type="ECO:0000256" key="6">
    <source>
        <dbReference type="ARBA" id="ARBA00023015"/>
    </source>
</evidence>
<comment type="subcellular location">
    <subcellularLocation>
        <location evidence="1">Nucleus</location>
    </subcellularLocation>
</comment>
<evidence type="ECO:0000256" key="7">
    <source>
        <dbReference type="ARBA" id="ARBA00023163"/>
    </source>
</evidence>
<protein>
    <recommendedName>
        <fullName evidence="9">Zinc finger PHD-type domain-containing protein</fullName>
    </recommendedName>
</protein>
<proteinExistence type="predicted"/>
<gene>
    <name evidence="10" type="ORF">BD626DRAFT_353295</name>
</gene>
<keyword evidence="7" id="KW-0804">Transcription</keyword>
<name>A0A550CHF3_9AGAR</name>
<organism evidence="10 11">
    <name type="scientific">Schizophyllum amplum</name>
    <dbReference type="NCBI Taxonomy" id="97359"/>
    <lineage>
        <taxon>Eukaryota</taxon>
        <taxon>Fungi</taxon>
        <taxon>Dikarya</taxon>
        <taxon>Basidiomycota</taxon>
        <taxon>Agaricomycotina</taxon>
        <taxon>Agaricomycetes</taxon>
        <taxon>Agaricomycetidae</taxon>
        <taxon>Agaricales</taxon>
        <taxon>Schizophyllaceae</taxon>
        <taxon>Schizophyllum</taxon>
    </lineage>
</organism>
<dbReference type="GO" id="GO:0008270">
    <property type="term" value="F:zinc ion binding"/>
    <property type="evidence" value="ECO:0007669"/>
    <property type="project" value="UniProtKB-KW"/>
</dbReference>
<sequence>SYAWTCIECKKCEFCHEKGDDEKILFCDRCDRGYHTYCFDPPIADMPTGKW</sequence>
<keyword evidence="2" id="KW-0479">Metal-binding</keyword>
<evidence type="ECO:0000259" key="9">
    <source>
        <dbReference type="SMART" id="SM00249"/>
    </source>
</evidence>
<evidence type="ECO:0000256" key="5">
    <source>
        <dbReference type="ARBA" id="ARBA00022833"/>
    </source>
</evidence>
<dbReference type="AlphaFoldDB" id="A0A550CHF3"/>
<feature type="domain" description="Zinc finger PHD-type" evidence="9">
    <location>
        <begin position="11"/>
        <end position="51"/>
    </location>
</feature>
<evidence type="ECO:0000256" key="1">
    <source>
        <dbReference type="ARBA" id="ARBA00004123"/>
    </source>
</evidence>
<dbReference type="SUPFAM" id="SSF57903">
    <property type="entry name" value="FYVE/PHD zinc finger"/>
    <property type="match status" value="1"/>
</dbReference>
<keyword evidence="11" id="KW-1185">Reference proteome</keyword>
<reference evidence="10 11" key="1">
    <citation type="journal article" date="2019" name="New Phytol.">
        <title>Comparative genomics reveals unique wood-decay strategies and fruiting body development in the Schizophyllaceae.</title>
        <authorList>
            <person name="Almasi E."/>
            <person name="Sahu N."/>
            <person name="Krizsan K."/>
            <person name="Balint B."/>
            <person name="Kovacs G.M."/>
            <person name="Kiss B."/>
            <person name="Cseklye J."/>
            <person name="Drula E."/>
            <person name="Henrissat B."/>
            <person name="Nagy I."/>
            <person name="Chovatia M."/>
            <person name="Adam C."/>
            <person name="LaButti K."/>
            <person name="Lipzen A."/>
            <person name="Riley R."/>
            <person name="Grigoriev I.V."/>
            <person name="Nagy L.G."/>
        </authorList>
    </citation>
    <scope>NUCLEOTIDE SEQUENCE [LARGE SCALE GENOMIC DNA]</scope>
    <source>
        <strain evidence="10 11">NL-1724</strain>
    </source>
</reference>
<dbReference type="EMBL" id="VDMD01000007">
    <property type="protein sequence ID" value="TRM64238.1"/>
    <property type="molecule type" value="Genomic_DNA"/>
</dbReference>
<evidence type="ECO:0000313" key="11">
    <source>
        <dbReference type="Proteomes" id="UP000320762"/>
    </source>
</evidence>
<accession>A0A550CHF3</accession>